<dbReference type="GO" id="GO:0004523">
    <property type="term" value="F:RNA-DNA hybrid ribonuclease activity"/>
    <property type="evidence" value="ECO:0007669"/>
    <property type="project" value="InterPro"/>
</dbReference>
<dbReference type="Gene3D" id="3.30.420.10">
    <property type="entry name" value="Ribonuclease H-like superfamily/Ribonuclease H"/>
    <property type="match status" value="1"/>
</dbReference>
<accession>A5BFL8</accession>
<dbReference type="InterPro" id="IPR012337">
    <property type="entry name" value="RNaseH-like_sf"/>
</dbReference>
<dbReference type="InterPro" id="IPR043502">
    <property type="entry name" value="DNA/RNA_pol_sf"/>
</dbReference>
<dbReference type="PANTHER" id="PTHR48475">
    <property type="entry name" value="RIBONUCLEASE H"/>
    <property type="match status" value="1"/>
</dbReference>
<dbReference type="CDD" id="cd01647">
    <property type="entry name" value="RT_LTR"/>
    <property type="match status" value="1"/>
</dbReference>
<keyword evidence="6" id="KW-0695">RNA-directed DNA polymerase</keyword>
<evidence type="ECO:0000256" key="2">
    <source>
        <dbReference type="ARBA" id="ARBA00022695"/>
    </source>
</evidence>
<feature type="region of interest" description="Disordered" evidence="7">
    <location>
        <begin position="93"/>
        <end position="120"/>
    </location>
</feature>
<keyword evidence="2" id="KW-0548">Nucleotidyltransferase</keyword>
<evidence type="ECO:0000259" key="8">
    <source>
        <dbReference type="PROSITE" id="PS50879"/>
    </source>
</evidence>
<dbReference type="Gene3D" id="3.10.10.10">
    <property type="entry name" value="HIV Type 1 Reverse Transcriptase, subunit A, domain 1"/>
    <property type="match status" value="1"/>
</dbReference>
<dbReference type="GO" id="GO:0003676">
    <property type="term" value="F:nucleic acid binding"/>
    <property type="evidence" value="ECO:0007669"/>
    <property type="project" value="InterPro"/>
</dbReference>
<keyword evidence="1" id="KW-0808">Transferase</keyword>
<dbReference type="PROSITE" id="PS50879">
    <property type="entry name" value="RNASE_H_1"/>
    <property type="match status" value="1"/>
</dbReference>
<dbReference type="SUPFAM" id="SSF56672">
    <property type="entry name" value="DNA/RNA polymerases"/>
    <property type="match status" value="1"/>
</dbReference>
<evidence type="ECO:0000256" key="5">
    <source>
        <dbReference type="ARBA" id="ARBA00022801"/>
    </source>
</evidence>
<name>A5BFL8_VITVI</name>
<dbReference type="AlphaFoldDB" id="A5BFL8"/>
<evidence type="ECO:0000256" key="3">
    <source>
        <dbReference type="ARBA" id="ARBA00022722"/>
    </source>
</evidence>
<dbReference type="PANTHER" id="PTHR48475:SF1">
    <property type="entry name" value="RNASE H TYPE-1 DOMAIN-CONTAINING PROTEIN"/>
    <property type="match status" value="1"/>
</dbReference>
<organism evidence="9">
    <name type="scientific">Vitis vinifera</name>
    <name type="common">Grape</name>
    <dbReference type="NCBI Taxonomy" id="29760"/>
    <lineage>
        <taxon>Eukaryota</taxon>
        <taxon>Viridiplantae</taxon>
        <taxon>Streptophyta</taxon>
        <taxon>Embryophyta</taxon>
        <taxon>Tracheophyta</taxon>
        <taxon>Spermatophyta</taxon>
        <taxon>Magnoliopsida</taxon>
        <taxon>eudicotyledons</taxon>
        <taxon>Gunneridae</taxon>
        <taxon>Pentapetalae</taxon>
        <taxon>rosids</taxon>
        <taxon>Vitales</taxon>
        <taxon>Vitaceae</taxon>
        <taxon>Viteae</taxon>
        <taxon>Vitis</taxon>
    </lineage>
</organism>
<reference evidence="9" key="1">
    <citation type="journal article" date="2007" name="PLoS ONE">
        <title>The first genome sequence of an elite grapevine cultivar (Pinot noir Vitis vinifera L.): coping with a highly heterozygous genome.</title>
        <authorList>
            <person name="Velasco R."/>
            <person name="Zharkikh A."/>
            <person name="Troggio M."/>
            <person name="Cartwright D.A."/>
            <person name="Cestaro A."/>
            <person name="Pruss D."/>
            <person name="Pindo M."/>
            <person name="FitzGerald L.M."/>
            <person name="Vezzulli S."/>
            <person name="Reid J."/>
            <person name="Malacarne G."/>
            <person name="Iliev D."/>
            <person name="Coppola G."/>
            <person name="Wardell B."/>
            <person name="Micheletti D."/>
            <person name="Macalma T."/>
            <person name="Facci M."/>
            <person name="Mitchell J.T."/>
            <person name="Perazzolli M."/>
            <person name="Eldredge G."/>
            <person name="Gatto P."/>
            <person name="Oyzerski R."/>
            <person name="Moretto M."/>
            <person name="Gutin N."/>
            <person name="Stefanini M."/>
            <person name="Chen Y."/>
            <person name="Segala C."/>
            <person name="Davenport C."/>
            <person name="Dematte L."/>
            <person name="Mraz A."/>
            <person name="Battilana J."/>
            <person name="Stormo K."/>
            <person name="Costa F."/>
            <person name="Tao Q."/>
            <person name="Si-Ammour A."/>
            <person name="Harkins T."/>
            <person name="Lackey A."/>
            <person name="Perbost C."/>
            <person name="Taillon B."/>
            <person name="Stella A."/>
            <person name="Solovyev V."/>
            <person name="Fawcett J.A."/>
            <person name="Sterck L."/>
            <person name="Vandepoele K."/>
            <person name="Grando S.M."/>
            <person name="Toppo S."/>
            <person name="Moser C."/>
            <person name="Lanchbury J."/>
            <person name="Bogden R."/>
            <person name="Skolnick M."/>
            <person name="Sgaramella V."/>
            <person name="Bhatnagar S.K."/>
            <person name="Fontana P."/>
            <person name="Gutin A."/>
            <person name="Van de Peer Y."/>
            <person name="Salamini F."/>
            <person name="Viola R."/>
        </authorList>
    </citation>
    <scope>NUCLEOTIDE SEQUENCE</scope>
</reference>
<sequence length="630" mass="72570">MVITPTSPDRASMLSLCFPEEITDDGVIVDPTKMIDGVVSHDEYRDEMDMMTVSQITSIVQLHPVSPFDMFGMSTIEVLEGTQIIPVPELLEDDANDGVARPDSDRDSFDHDSNLLDERVSPTTGDVETVDFGIEDQPRELKIGSPLSTDERDRLIHLLKSYLDVFAWSYEDMPGLNRSIVQHRLPILPHVRPVKQKLRRLHSRWSLQVKEEIWKQLSVGFISVVEYLEWLANVVIISKKDGKVRVCVDFRDLNTKDDFPLPHIDLYNQILMAPEDMEKTTFITEWGTYYYKVMPFGLKNAGATYQRAATTLFHDMMHRDVEVYVDDMIKCTFGVTSGKLLRHMVSERGIEVDPDKIKAILDMPVPRTEKEIRVPLTPGRPLFLNLLVSDMALGCMLAQIDDLAKERAIYYLSKRMLEYEMKYVMIERLCLALVWATRRLRHYMTEYAVHLISRLDPLRYLFDRLALTEFDIQYVSQKSIKGSIVADYLASLPTSKDRPVDDDFLDEEFVAMTSLSGWCMYFDGATNQSGYGIGVLLVSPQSDHILRFVRLTFSDRHPITNNIVEYEACILGLETALELDIRQMEVFGDSNLVLKQIQGDWKTRDVKLRPYHAYLELLVARFDDLRYVKM</sequence>
<keyword evidence="5" id="KW-0378">Hydrolase</keyword>
<feature type="domain" description="RNase H type-1" evidence="8">
    <location>
        <begin position="514"/>
        <end position="630"/>
    </location>
</feature>
<dbReference type="InterPro" id="IPR041373">
    <property type="entry name" value="RT_RNaseH"/>
</dbReference>
<evidence type="ECO:0000256" key="1">
    <source>
        <dbReference type="ARBA" id="ARBA00022679"/>
    </source>
</evidence>
<evidence type="ECO:0000256" key="7">
    <source>
        <dbReference type="SAM" id="MobiDB-lite"/>
    </source>
</evidence>
<dbReference type="EMBL" id="AM457825">
    <property type="protein sequence ID" value="CAN78934.1"/>
    <property type="molecule type" value="Genomic_DNA"/>
</dbReference>
<dbReference type="InterPro" id="IPR002156">
    <property type="entry name" value="RNaseH_domain"/>
</dbReference>
<dbReference type="GO" id="GO:0003964">
    <property type="term" value="F:RNA-directed DNA polymerase activity"/>
    <property type="evidence" value="ECO:0007669"/>
    <property type="project" value="UniProtKB-KW"/>
</dbReference>
<protein>
    <recommendedName>
        <fullName evidence="8">RNase H type-1 domain-containing protein</fullName>
    </recommendedName>
</protein>
<dbReference type="SUPFAM" id="SSF53098">
    <property type="entry name" value="Ribonuclease H-like"/>
    <property type="match status" value="1"/>
</dbReference>
<gene>
    <name evidence="9" type="ORF">VITISV_005911</name>
</gene>
<evidence type="ECO:0000256" key="6">
    <source>
        <dbReference type="ARBA" id="ARBA00022918"/>
    </source>
</evidence>
<dbReference type="Pfam" id="PF17917">
    <property type="entry name" value="RT_RNaseH"/>
    <property type="match status" value="1"/>
</dbReference>
<keyword evidence="4" id="KW-0255">Endonuclease</keyword>
<dbReference type="Pfam" id="PF13456">
    <property type="entry name" value="RVT_3"/>
    <property type="match status" value="1"/>
</dbReference>
<dbReference type="InterPro" id="IPR000477">
    <property type="entry name" value="RT_dom"/>
</dbReference>
<evidence type="ECO:0000313" key="9">
    <source>
        <dbReference type="EMBL" id="CAN78934.1"/>
    </source>
</evidence>
<evidence type="ECO:0000256" key="4">
    <source>
        <dbReference type="ARBA" id="ARBA00022759"/>
    </source>
</evidence>
<dbReference type="Pfam" id="PF00078">
    <property type="entry name" value="RVT_1"/>
    <property type="match status" value="1"/>
</dbReference>
<dbReference type="InterPro" id="IPR036397">
    <property type="entry name" value="RNaseH_sf"/>
</dbReference>
<dbReference type="CDD" id="cd09279">
    <property type="entry name" value="RNase_HI_like"/>
    <property type="match status" value="1"/>
</dbReference>
<proteinExistence type="predicted"/>
<feature type="compositionally biased region" description="Basic and acidic residues" evidence="7">
    <location>
        <begin position="100"/>
        <end position="120"/>
    </location>
</feature>
<keyword evidence="3" id="KW-0540">Nuclease</keyword>